<dbReference type="EMBL" id="JEMG01000001">
    <property type="protein sequence ID" value="EYC51670.1"/>
    <property type="molecule type" value="Genomic_DNA"/>
</dbReference>
<comment type="similarity">
    <text evidence="1 3">Belongs to the pirin family.</text>
</comment>
<feature type="domain" description="Pirin C-terminal" evidence="5">
    <location>
        <begin position="177"/>
        <end position="288"/>
    </location>
</feature>
<comment type="cofactor">
    <cofactor evidence="2">
        <name>Fe cation</name>
        <dbReference type="ChEBI" id="CHEBI:24875"/>
    </cofactor>
    <text evidence="2">Binds 1 Fe cation per subunit.</text>
</comment>
<dbReference type="eggNOG" id="COG1741">
    <property type="taxonomic scope" value="Bacteria"/>
</dbReference>
<dbReference type="RefSeq" id="WP_035608152.1">
    <property type="nucleotide sequence ID" value="NZ_JEMG01000001.1"/>
</dbReference>
<evidence type="ECO:0000313" key="7">
    <source>
        <dbReference type="Proteomes" id="UP000023268"/>
    </source>
</evidence>
<feature type="binding site" evidence="2">
    <location>
        <position position="58"/>
    </location>
    <ligand>
        <name>Fe cation</name>
        <dbReference type="ChEBI" id="CHEBI:24875"/>
    </ligand>
</feature>
<dbReference type="PIRSF" id="PIRSF006232">
    <property type="entry name" value="Pirin"/>
    <property type="match status" value="1"/>
</dbReference>
<dbReference type="Pfam" id="PF02678">
    <property type="entry name" value="Pirin"/>
    <property type="match status" value="1"/>
</dbReference>
<dbReference type="CDD" id="cd02247">
    <property type="entry name" value="cupin_pirin_C"/>
    <property type="match status" value="1"/>
</dbReference>
<name>A0A016XIE8_9BURK</name>
<evidence type="ECO:0000259" key="4">
    <source>
        <dbReference type="Pfam" id="PF02678"/>
    </source>
</evidence>
<evidence type="ECO:0000256" key="1">
    <source>
        <dbReference type="ARBA" id="ARBA00008416"/>
    </source>
</evidence>
<dbReference type="PANTHER" id="PTHR13903">
    <property type="entry name" value="PIRIN-RELATED"/>
    <property type="match status" value="1"/>
</dbReference>
<keyword evidence="2" id="KW-0408">Iron</keyword>
<dbReference type="PANTHER" id="PTHR13903:SF8">
    <property type="entry name" value="PIRIN"/>
    <property type="match status" value="1"/>
</dbReference>
<feature type="binding site" evidence="2">
    <location>
        <position position="104"/>
    </location>
    <ligand>
        <name>Fe cation</name>
        <dbReference type="ChEBI" id="CHEBI:24875"/>
    </ligand>
</feature>
<dbReference type="InterPro" id="IPR014710">
    <property type="entry name" value="RmlC-like_jellyroll"/>
</dbReference>
<dbReference type="CDD" id="cd02909">
    <property type="entry name" value="cupin_pirin_N"/>
    <property type="match status" value="1"/>
</dbReference>
<dbReference type="Pfam" id="PF05726">
    <property type="entry name" value="Pirin_C"/>
    <property type="match status" value="1"/>
</dbReference>
<gene>
    <name evidence="6" type="ORF">AZ34_11665</name>
</gene>
<dbReference type="GO" id="GO:0046872">
    <property type="term" value="F:metal ion binding"/>
    <property type="evidence" value="ECO:0007669"/>
    <property type="project" value="UniProtKB-KW"/>
</dbReference>
<dbReference type="InterPro" id="IPR003829">
    <property type="entry name" value="Pirin_N_dom"/>
</dbReference>
<dbReference type="InterPro" id="IPR008778">
    <property type="entry name" value="Pirin_C_dom"/>
</dbReference>
<feature type="binding site" evidence="2">
    <location>
        <position position="60"/>
    </location>
    <ligand>
        <name>Fe cation</name>
        <dbReference type="ChEBI" id="CHEBI:24875"/>
    </ligand>
</feature>
<evidence type="ECO:0000256" key="2">
    <source>
        <dbReference type="PIRSR" id="PIRSR006232-1"/>
    </source>
</evidence>
<dbReference type="Proteomes" id="UP000023268">
    <property type="component" value="Unassembled WGS sequence"/>
</dbReference>
<sequence length="307" mass="33562">MTSSVLVLSGHEKDLGGGFTVSRVLPSAQRQSVGPFLFFDHMGPVTETPGREHDVRPHPHIGLATVTYLFEGAQMHRDSVGSMQRIEPGAINWMTAGRGIVHSERKPDDLVDATYGVHGLQLWAALPRAHEEAAPSFAHTPASAIPEIQADGHSVRVLIGEAFGVKSPVQVFMPTLYLDVKLPEGGIFELPPLYEERAIYAVDQPLLLDCPDGAQVEVGQRQMAVLPNQEVGAGGGSVRIKAGERPSRFVVIGGAPLDGRRFMYWNFVSTRKERIVQACEDWEAQRMGQVPGETEHIPLPLRKFNPA</sequence>
<dbReference type="InterPro" id="IPR012093">
    <property type="entry name" value="Pirin"/>
</dbReference>
<dbReference type="Gene3D" id="2.60.120.10">
    <property type="entry name" value="Jelly Rolls"/>
    <property type="match status" value="2"/>
</dbReference>
<dbReference type="AlphaFoldDB" id="A0A016XIE8"/>
<proteinExistence type="inferred from homology"/>
<feature type="domain" description="Pirin N-terminal" evidence="4">
    <location>
        <begin position="19"/>
        <end position="123"/>
    </location>
</feature>
<organism evidence="6 7">
    <name type="scientific">Hylemonella gracilis str. Niagara R</name>
    <dbReference type="NCBI Taxonomy" id="1458275"/>
    <lineage>
        <taxon>Bacteria</taxon>
        <taxon>Pseudomonadati</taxon>
        <taxon>Pseudomonadota</taxon>
        <taxon>Betaproteobacteria</taxon>
        <taxon>Burkholderiales</taxon>
        <taxon>Comamonadaceae</taxon>
        <taxon>Hylemonella</taxon>
    </lineage>
</organism>
<dbReference type="SUPFAM" id="SSF51182">
    <property type="entry name" value="RmlC-like cupins"/>
    <property type="match status" value="1"/>
</dbReference>
<evidence type="ECO:0000259" key="5">
    <source>
        <dbReference type="Pfam" id="PF05726"/>
    </source>
</evidence>
<feature type="binding site" evidence="2">
    <location>
        <position position="102"/>
    </location>
    <ligand>
        <name>Fe cation</name>
        <dbReference type="ChEBI" id="CHEBI:24875"/>
    </ligand>
</feature>
<dbReference type="InterPro" id="IPR011051">
    <property type="entry name" value="RmlC_Cupin_sf"/>
</dbReference>
<evidence type="ECO:0000256" key="3">
    <source>
        <dbReference type="RuleBase" id="RU003457"/>
    </source>
</evidence>
<dbReference type="OrthoDB" id="321327at2"/>
<dbReference type="STRING" id="1458275.AZ34_11665"/>
<evidence type="ECO:0000313" key="6">
    <source>
        <dbReference type="EMBL" id="EYC51670.1"/>
    </source>
</evidence>
<comment type="caution">
    <text evidence="6">The sequence shown here is derived from an EMBL/GenBank/DDBJ whole genome shotgun (WGS) entry which is preliminary data.</text>
</comment>
<keyword evidence="2" id="KW-0479">Metal-binding</keyword>
<reference evidence="6 7" key="1">
    <citation type="submission" date="2014-02" db="EMBL/GenBank/DDBJ databases">
        <title>Draft Genome of Hylemonella gracilis isolated from the Niagara River.</title>
        <authorList>
            <person name="Pawlowski D.R."/>
            <person name="Koudelka G.B."/>
        </authorList>
    </citation>
    <scope>NUCLEOTIDE SEQUENCE [LARGE SCALE GENOMIC DNA]</scope>
    <source>
        <strain evidence="6 7">Niagara R</strain>
    </source>
</reference>
<accession>A0A016XIE8</accession>
<protein>
    <submittedName>
        <fullName evidence="6">Pimeloyl-CoA dehydrogenase</fullName>
    </submittedName>
</protein>